<sequence>MNHALHGSKAHRVLIQTDNREVILLLFSVKFEDKIVVPS</sequence>
<name>A0AAN2BZN8_9PROT</name>
<dbReference type="AlphaFoldDB" id="A0AAN2BZN8"/>
<dbReference type="EMBL" id="AP023423">
    <property type="protein sequence ID" value="BCK88266.1"/>
    <property type="molecule type" value="Genomic_DNA"/>
</dbReference>
<protein>
    <submittedName>
        <fullName evidence="1">Uncharacterized protein</fullName>
    </submittedName>
</protein>
<evidence type="ECO:0000313" key="2">
    <source>
        <dbReference type="Proteomes" id="UP001320326"/>
    </source>
</evidence>
<reference evidence="1 2" key="1">
    <citation type="journal article" date="2022" name="Int. J. Syst. Evol. Microbiol.">
        <title>&lt;i&gt;Sideroxyarcus emersonii&lt;/i&gt; gen. nov. sp. nov., a neutrophilic, microaerobic iron- and thiosulfate-oxidizing bacterium isolated from iron-rich wetland sediment.</title>
        <authorList>
            <person name="Kato S."/>
            <person name="Itoh T."/>
            <person name="Iino T."/>
            <person name="Ohkuma M."/>
        </authorList>
    </citation>
    <scope>NUCLEOTIDE SEQUENCE [LARGE SCALE GENOMIC DNA]</scope>
    <source>
        <strain evidence="1 2">MIZ01</strain>
    </source>
</reference>
<accession>A0AAN2BZN8</accession>
<gene>
    <name evidence="1" type="ORF">MIZ01_2068</name>
</gene>
<evidence type="ECO:0000313" key="1">
    <source>
        <dbReference type="EMBL" id="BCK88266.1"/>
    </source>
</evidence>
<dbReference type="KEGG" id="seme:MIZ01_2068"/>
<dbReference type="Proteomes" id="UP001320326">
    <property type="component" value="Chromosome"/>
</dbReference>
<proteinExistence type="predicted"/>
<organism evidence="1 2">
    <name type="scientific">Sideroxyarcus emersonii</name>
    <dbReference type="NCBI Taxonomy" id="2764705"/>
    <lineage>
        <taxon>Bacteria</taxon>
        <taxon>Pseudomonadati</taxon>
        <taxon>Pseudomonadota</taxon>
        <taxon>Betaproteobacteria</taxon>
        <taxon>Nitrosomonadales</taxon>
        <taxon>Gallionellaceae</taxon>
        <taxon>Sideroxyarcus</taxon>
    </lineage>
</organism>
<keyword evidence="2" id="KW-1185">Reference proteome</keyword>